<evidence type="ECO:0000313" key="7">
    <source>
        <dbReference type="Proteomes" id="UP000006833"/>
    </source>
</evidence>
<keyword evidence="2 5" id="KW-0812">Transmembrane</keyword>
<reference evidence="7" key="1">
    <citation type="journal article" date="2010" name="ISME J.">
        <title>The complete genome sequence of the algal symbiont Dinoroseobacter shibae: a hitchhiker's guide to life in the sea.</title>
        <authorList>
            <person name="Wagner-Dobler I."/>
            <person name="Ballhausen B."/>
            <person name="Berger M."/>
            <person name="Brinkhoff T."/>
            <person name="Buchholz I."/>
            <person name="Bunk B."/>
            <person name="Cypionka H."/>
            <person name="Daniel R."/>
            <person name="Drepper T."/>
            <person name="Gerdts G."/>
            <person name="Hahnke S."/>
            <person name="Han C."/>
            <person name="Jahn D."/>
            <person name="Kalhoefer D."/>
            <person name="Kiss H."/>
            <person name="Klenk H.P."/>
            <person name="Kyrpides N."/>
            <person name="Liebl W."/>
            <person name="Liesegang H."/>
            <person name="Meincke L."/>
            <person name="Pati A."/>
            <person name="Petersen J."/>
            <person name="Piekarski T."/>
            <person name="Pommerenke C."/>
            <person name="Pradella S."/>
            <person name="Pukall R."/>
            <person name="Rabus R."/>
            <person name="Stackebrandt E."/>
            <person name="Thole S."/>
            <person name="Thompson L."/>
            <person name="Tielen P."/>
            <person name="Tomasch J."/>
            <person name="von Jan M."/>
            <person name="Wanphrut N."/>
            <person name="Wichels A."/>
            <person name="Zech H."/>
            <person name="Simon M."/>
        </authorList>
    </citation>
    <scope>NUCLEOTIDE SEQUENCE [LARGE SCALE GENOMIC DNA]</scope>
    <source>
        <strain evidence="7">DSM 16493 / NCIMB 14021 / DFL 12</strain>
    </source>
</reference>
<dbReference type="EMBL" id="CP000830">
    <property type="protein sequence ID" value="ABV92974.1"/>
    <property type="molecule type" value="Genomic_DNA"/>
</dbReference>
<evidence type="ECO:0000256" key="2">
    <source>
        <dbReference type="ARBA" id="ARBA00022692"/>
    </source>
</evidence>
<dbReference type="Proteomes" id="UP000006833">
    <property type="component" value="Chromosome"/>
</dbReference>
<dbReference type="GO" id="GO:0012505">
    <property type="term" value="C:endomembrane system"/>
    <property type="evidence" value="ECO:0007669"/>
    <property type="project" value="UniProtKB-SubCell"/>
</dbReference>
<feature type="transmembrane region" description="Helical" evidence="5">
    <location>
        <begin position="47"/>
        <end position="65"/>
    </location>
</feature>
<evidence type="ECO:0000313" key="6">
    <source>
        <dbReference type="EMBL" id="ABV92974.1"/>
    </source>
</evidence>
<feature type="transmembrane region" description="Helical" evidence="5">
    <location>
        <begin position="16"/>
        <end position="35"/>
    </location>
</feature>
<dbReference type="STRING" id="398580.Dshi_1232"/>
<gene>
    <name evidence="6" type="ordered locus">Dshi_1232</name>
</gene>
<keyword evidence="3 5" id="KW-1133">Transmembrane helix</keyword>
<organism evidence="6 7">
    <name type="scientific">Dinoroseobacter shibae (strain DSM 16493 / NCIMB 14021 / DFL 12)</name>
    <dbReference type="NCBI Taxonomy" id="398580"/>
    <lineage>
        <taxon>Bacteria</taxon>
        <taxon>Pseudomonadati</taxon>
        <taxon>Pseudomonadota</taxon>
        <taxon>Alphaproteobacteria</taxon>
        <taxon>Rhodobacterales</taxon>
        <taxon>Roseobacteraceae</taxon>
        <taxon>Dinoroseobacter</taxon>
    </lineage>
</organism>
<dbReference type="RefSeq" id="WP_012177904.1">
    <property type="nucleotide sequence ID" value="NC_009952.1"/>
</dbReference>
<dbReference type="InterPro" id="IPR007318">
    <property type="entry name" value="Phopholipid_MeTrfase"/>
</dbReference>
<name>A8LIC0_DINSH</name>
<keyword evidence="7" id="KW-1185">Reference proteome</keyword>
<comment type="subcellular location">
    <subcellularLocation>
        <location evidence="1">Endomembrane system</location>
        <topology evidence="1">Multi-pass membrane protein</topology>
    </subcellularLocation>
</comment>
<protein>
    <submittedName>
        <fullName evidence="6">Isoprenylcysteine carboxyl methyltransferase family protein</fullName>
    </submittedName>
</protein>
<evidence type="ECO:0000256" key="5">
    <source>
        <dbReference type="SAM" id="Phobius"/>
    </source>
</evidence>
<dbReference type="OrthoDB" id="9811969at2"/>
<keyword evidence="6" id="KW-0489">Methyltransferase</keyword>
<dbReference type="GO" id="GO:0008168">
    <property type="term" value="F:methyltransferase activity"/>
    <property type="evidence" value="ECO:0007669"/>
    <property type="project" value="UniProtKB-KW"/>
</dbReference>
<dbReference type="Gene3D" id="1.20.120.1630">
    <property type="match status" value="1"/>
</dbReference>
<evidence type="ECO:0000256" key="4">
    <source>
        <dbReference type="ARBA" id="ARBA00023136"/>
    </source>
</evidence>
<dbReference type="KEGG" id="dsh:Dshi_1232"/>
<dbReference type="AlphaFoldDB" id="A8LIC0"/>
<evidence type="ECO:0000256" key="1">
    <source>
        <dbReference type="ARBA" id="ARBA00004127"/>
    </source>
</evidence>
<sequence>MLERLKELSLEQALDIPPLWLLICVLLGWAQARFLPVGPPGGAITDLLGGLLVGGGILLILLAVLEFRKHSTTIVPHLTPDTLITEGIFSRTRNPIYLADVLILTGLLLRWEAWLSLPLAAVLVLVLERRFVRAEEQRALETFGPAFEAYCARTRRWL</sequence>
<keyword evidence="6" id="KW-0808">Transferase</keyword>
<dbReference type="PANTHER" id="PTHR12714:SF11">
    <property type="entry name" value="PROTEIN C-TERMINAL S-ISOPRENYLCYSTEINE CARBOXYL O-METHYLTRANSFERASE"/>
    <property type="match status" value="1"/>
</dbReference>
<dbReference type="GO" id="GO:0032259">
    <property type="term" value="P:methylation"/>
    <property type="evidence" value="ECO:0007669"/>
    <property type="project" value="UniProtKB-KW"/>
</dbReference>
<dbReference type="eggNOG" id="COG2020">
    <property type="taxonomic scope" value="Bacteria"/>
</dbReference>
<dbReference type="Pfam" id="PF04191">
    <property type="entry name" value="PEMT"/>
    <property type="match status" value="1"/>
</dbReference>
<accession>A8LIC0</accession>
<dbReference type="HOGENOM" id="CLU_065200_4_0_5"/>
<proteinExistence type="predicted"/>
<dbReference type="PANTHER" id="PTHR12714">
    <property type="entry name" value="PROTEIN-S ISOPRENYLCYSTEINE O-METHYLTRANSFERASE"/>
    <property type="match status" value="1"/>
</dbReference>
<keyword evidence="4 5" id="KW-0472">Membrane</keyword>
<evidence type="ECO:0000256" key="3">
    <source>
        <dbReference type="ARBA" id="ARBA00022989"/>
    </source>
</evidence>